<dbReference type="InterPro" id="IPR004345">
    <property type="entry name" value="TB2_DP1_HVA22"/>
</dbReference>
<dbReference type="Proteomes" id="UP001491310">
    <property type="component" value="Unassembled WGS sequence"/>
</dbReference>
<dbReference type="Gene3D" id="1.25.40.10">
    <property type="entry name" value="Tetratricopeptide repeat domain"/>
    <property type="match status" value="1"/>
</dbReference>
<reference evidence="2 3" key="1">
    <citation type="journal article" date="2024" name="Nat. Commun.">
        <title>Phylogenomics reveals the evolutionary origins of lichenization in chlorophyte algae.</title>
        <authorList>
            <person name="Puginier C."/>
            <person name="Libourel C."/>
            <person name="Otte J."/>
            <person name="Skaloud P."/>
            <person name="Haon M."/>
            <person name="Grisel S."/>
            <person name="Petersen M."/>
            <person name="Berrin J.G."/>
            <person name="Delaux P.M."/>
            <person name="Dal Grande F."/>
            <person name="Keller J."/>
        </authorList>
    </citation>
    <scope>NUCLEOTIDE SEQUENCE [LARGE SCALE GENOMIC DNA]</scope>
    <source>
        <strain evidence="2 3">SAG 216-7</strain>
    </source>
</reference>
<dbReference type="EMBL" id="JALJOT010000008">
    <property type="protein sequence ID" value="KAK9908394.1"/>
    <property type="molecule type" value="Genomic_DNA"/>
</dbReference>
<dbReference type="InterPro" id="IPR011990">
    <property type="entry name" value="TPR-like_helical_dom_sf"/>
</dbReference>
<feature type="repeat" description="TPR" evidence="1">
    <location>
        <begin position="131"/>
        <end position="164"/>
    </location>
</feature>
<dbReference type="InterPro" id="IPR019734">
    <property type="entry name" value="TPR_rpt"/>
</dbReference>
<proteinExistence type="predicted"/>
<evidence type="ECO:0000313" key="3">
    <source>
        <dbReference type="Proteomes" id="UP001491310"/>
    </source>
</evidence>
<dbReference type="SUPFAM" id="SSF48452">
    <property type="entry name" value="TPR-like"/>
    <property type="match status" value="1"/>
</dbReference>
<dbReference type="PANTHER" id="PTHR48313">
    <property type="entry name" value="TPR_REGION DOMAIN-CONTAINING PROTEIN"/>
    <property type="match status" value="1"/>
</dbReference>
<evidence type="ECO:0000313" key="2">
    <source>
        <dbReference type="EMBL" id="KAK9908394.1"/>
    </source>
</evidence>
<evidence type="ECO:0008006" key="4">
    <source>
        <dbReference type="Google" id="ProtNLM"/>
    </source>
</evidence>
<keyword evidence="3" id="KW-1185">Reference proteome</keyword>
<comment type="caution">
    <text evidence="2">The sequence shown here is derived from an EMBL/GenBank/DDBJ whole genome shotgun (WGS) entry which is preliminary data.</text>
</comment>
<dbReference type="SMART" id="SM00028">
    <property type="entry name" value="TPR"/>
    <property type="match status" value="2"/>
</dbReference>
<dbReference type="Pfam" id="PF03134">
    <property type="entry name" value="TB2_DP1_HVA22"/>
    <property type="match status" value="1"/>
</dbReference>
<gene>
    <name evidence="2" type="ORF">WJX75_007224</name>
</gene>
<dbReference type="PROSITE" id="PS50005">
    <property type="entry name" value="TPR"/>
    <property type="match status" value="1"/>
</dbReference>
<protein>
    <recommendedName>
        <fullName evidence="4">TPR-like protein</fullName>
    </recommendedName>
</protein>
<keyword evidence="1" id="KW-0802">TPR repeat</keyword>
<sequence>MNPEMMKMAMDTMSSLTPAQMADMQRQMAAMPPGFLQQQMEAMKGMNPDFLQQQMAAANGMNPAAMEQQMKNAAAMARQQEEYQVRASIQLKEEGNRLFSVQKTTEAIEKYLRAKSNLSGHTSHSAIDIRSKCMLNLASCYLRLNNYNACISECSEVLKTDPSNMKALYRRGQAHLALRSRAAAAADLRRALERAPEQEKPLIQEKLTEAEDGLVTDEEMPEGIIGSELEGSENMRAAVTNMSPEQIQEAARMSGGLPQGVQMSPEAMQSAMESMARMDPKDLEGMVSMMQPSSGGASSSITNNAGTLPQMGPGSDQFKQAAAALQANPELMSQAMNMFGQMNPEQLATMSSTMAAAGQGGQPSAAAMSEMLANPQSAKMIKDMMSALTPEQLVSMSEAAGQLLTPEQAEAMTEKMKNLSDKQGGPVPAGLMLALFTVSERMLLDLLVFWVPMYYEAKVLFVLYLWHPKTQGAVYLFNTIVQPFLVQNEAAIDQAIEEVKTTVVDHASAYFHKLIHFVQANASLAASQLQHLQTKAQFNGQRIQQSANPGKIA</sequence>
<organism evidence="2 3">
    <name type="scientific">Coccomyxa subellipsoidea</name>
    <dbReference type="NCBI Taxonomy" id="248742"/>
    <lineage>
        <taxon>Eukaryota</taxon>
        <taxon>Viridiplantae</taxon>
        <taxon>Chlorophyta</taxon>
        <taxon>core chlorophytes</taxon>
        <taxon>Trebouxiophyceae</taxon>
        <taxon>Trebouxiophyceae incertae sedis</taxon>
        <taxon>Coccomyxaceae</taxon>
        <taxon>Coccomyxa</taxon>
    </lineage>
</organism>
<dbReference type="PANTHER" id="PTHR48313:SF1">
    <property type="entry name" value="OUTER ENVELOPE PROTEIN 61"/>
    <property type="match status" value="1"/>
</dbReference>
<evidence type="ECO:0000256" key="1">
    <source>
        <dbReference type="PROSITE-ProRule" id="PRU00339"/>
    </source>
</evidence>
<dbReference type="Pfam" id="PF13181">
    <property type="entry name" value="TPR_8"/>
    <property type="match status" value="2"/>
</dbReference>
<name>A0ABR2YMY2_9CHLO</name>
<accession>A0ABR2YMY2</accession>